<accession>A0A7W8A947</accession>
<reference evidence="2 3" key="1">
    <citation type="submission" date="2020-08" db="EMBL/GenBank/DDBJ databases">
        <title>Genomic Encyclopedia of Type Strains, Phase IV (KMG-IV): sequencing the most valuable type-strain genomes for metagenomic binning, comparative biology and taxonomic classification.</title>
        <authorList>
            <person name="Goeker M."/>
        </authorList>
    </citation>
    <scope>NUCLEOTIDE SEQUENCE [LARGE SCALE GENOMIC DNA]</scope>
    <source>
        <strain evidence="2 3">DSM 45385</strain>
    </source>
</reference>
<proteinExistence type="predicted"/>
<dbReference type="AlphaFoldDB" id="A0A7W8A947"/>
<keyword evidence="1" id="KW-1133">Transmembrane helix</keyword>
<evidence type="ECO:0000256" key="1">
    <source>
        <dbReference type="SAM" id="Phobius"/>
    </source>
</evidence>
<gene>
    <name evidence="2" type="ORF">HNR40_007363</name>
</gene>
<dbReference type="SUPFAM" id="SSF75011">
    <property type="entry name" value="3-carboxy-cis,cis-mucoante lactonizing enzyme"/>
    <property type="match status" value="1"/>
</dbReference>
<name>A0A7W8A947_9ACTN</name>
<protein>
    <submittedName>
        <fullName evidence="2">Uncharacterized protein</fullName>
    </submittedName>
</protein>
<feature type="transmembrane region" description="Helical" evidence="1">
    <location>
        <begin position="149"/>
        <end position="169"/>
    </location>
</feature>
<comment type="caution">
    <text evidence="2">The sequence shown here is derived from an EMBL/GenBank/DDBJ whole genome shotgun (WGS) entry which is preliminary data.</text>
</comment>
<keyword evidence="1" id="KW-0812">Transmembrane</keyword>
<keyword evidence="1" id="KW-0472">Membrane</keyword>
<evidence type="ECO:0000313" key="2">
    <source>
        <dbReference type="EMBL" id="MBB5081868.1"/>
    </source>
</evidence>
<dbReference type="EMBL" id="JACHIN010000011">
    <property type="protein sequence ID" value="MBB5081868.1"/>
    <property type="molecule type" value="Genomic_DNA"/>
</dbReference>
<feature type="transmembrane region" description="Helical" evidence="1">
    <location>
        <begin position="124"/>
        <end position="142"/>
    </location>
</feature>
<feature type="transmembrane region" description="Helical" evidence="1">
    <location>
        <begin position="44"/>
        <end position="68"/>
    </location>
</feature>
<keyword evidence="3" id="KW-1185">Reference proteome</keyword>
<evidence type="ECO:0000313" key="3">
    <source>
        <dbReference type="Proteomes" id="UP000568380"/>
    </source>
</evidence>
<organism evidence="2 3">
    <name type="scientific">Nonomuraea endophytica</name>
    <dbReference type="NCBI Taxonomy" id="714136"/>
    <lineage>
        <taxon>Bacteria</taxon>
        <taxon>Bacillati</taxon>
        <taxon>Actinomycetota</taxon>
        <taxon>Actinomycetes</taxon>
        <taxon>Streptosporangiales</taxon>
        <taxon>Streptosporangiaceae</taxon>
        <taxon>Nonomuraea</taxon>
    </lineage>
</organism>
<sequence>MARLWWFGAFLVVVSGLVRQWLPDDGQTVFCSWSGVEARPLWTMVLPGYLLSAANAIAVATALLLGWVSVRRSGIPRLATGTAVVLIALNHALLQAADVVGALPAGAVCSIDPVIFEATPWPQIAWTLTPALLVLFGARAALELPRLPWRPIVLVAVFTAIGAFAVFLVRQAPAEPVASRTSDGTPRHVLAITGSTLMVVDLDDGGATRVQAPDPEFYQFTAVARDVTPGAYLAAVTTQGDGAFGERKSRVHRVRMDGDGGATVGDQVGGDLEGWVMDLAVSGTGVIAYSRLLPDPDDSVEISETVVGLIGQKREWSTRGPQHGPYSDGGLALHWRDAETLAYRAVMGRGRSHIVALDVTRPGDDLLAARKLHTFASLMDGSALSLPDGRVAMWTSDGDSSGESISVVDLPAKEPPAKELPAAELPMKGLPRQQPAGVAFRSGCGVVMAYSTDLSGRYLLVSVLSEVRQGTEGVTRACGEHPGELYRVDLHANPPAGQADPDLPRRRVWQGEEPFSALAW</sequence>
<dbReference type="Proteomes" id="UP000568380">
    <property type="component" value="Unassembled WGS sequence"/>
</dbReference>
<feature type="transmembrane region" description="Helical" evidence="1">
    <location>
        <begin position="75"/>
        <end position="94"/>
    </location>
</feature>
<dbReference type="RefSeq" id="WP_184969550.1">
    <property type="nucleotide sequence ID" value="NZ_JACHIN010000011.1"/>
</dbReference>